<dbReference type="CDD" id="cd07989">
    <property type="entry name" value="LPLAT_AGPAT-like"/>
    <property type="match status" value="1"/>
</dbReference>
<evidence type="ECO:0000256" key="1">
    <source>
        <dbReference type="ARBA" id="ARBA00005189"/>
    </source>
</evidence>
<reference evidence="7" key="1">
    <citation type="submission" date="2017-05" db="EMBL/GenBank/DDBJ databases">
        <authorList>
            <person name="Rodrigo-Torres L."/>
            <person name="Arahal R. D."/>
            <person name="Lucena T."/>
        </authorList>
    </citation>
    <scope>NUCLEOTIDE SEQUENCE [LARGE SCALE GENOMIC DNA]</scope>
    <source>
        <strain evidence="7">CECT 8649</strain>
    </source>
</reference>
<dbReference type="SUPFAM" id="SSF69593">
    <property type="entry name" value="Glycerol-3-phosphate (1)-acyltransferase"/>
    <property type="match status" value="1"/>
</dbReference>
<protein>
    <submittedName>
        <fullName evidence="6">Acyltransferase</fullName>
    </submittedName>
</protein>
<evidence type="ECO:0000259" key="5">
    <source>
        <dbReference type="SMART" id="SM00563"/>
    </source>
</evidence>
<gene>
    <name evidence="6" type="ORF">TRP8649_00868</name>
</gene>
<dbReference type="SMART" id="SM00563">
    <property type="entry name" value="PlsC"/>
    <property type="match status" value="1"/>
</dbReference>
<dbReference type="Proteomes" id="UP000225972">
    <property type="component" value="Unassembled WGS sequence"/>
</dbReference>
<keyword evidence="4" id="KW-0812">Transmembrane</keyword>
<feature type="domain" description="Phospholipid/glycerol acyltransferase" evidence="5">
    <location>
        <begin position="83"/>
        <end position="199"/>
    </location>
</feature>
<keyword evidence="3 6" id="KW-0012">Acyltransferase</keyword>
<name>A0A238J8V0_9RHOB</name>
<comment type="pathway">
    <text evidence="1">Lipid metabolism.</text>
</comment>
<dbReference type="PANTHER" id="PTHR10434:SF11">
    <property type="entry name" value="1-ACYL-SN-GLYCEROL-3-PHOSPHATE ACYLTRANSFERASE"/>
    <property type="match status" value="1"/>
</dbReference>
<evidence type="ECO:0000313" key="6">
    <source>
        <dbReference type="EMBL" id="SMX26783.1"/>
    </source>
</evidence>
<organism evidence="6 7">
    <name type="scientific">Pelagimonas phthalicica</name>
    <dbReference type="NCBI Taxonomy" id="1037362"/>
    <lineage>
        <taxon>Bacteria</taxon>
        <taxon>Pseudomonadati</taxon>
        <taxon>Pseudomonadota</taxon>
        <taxon>Alphaproteobacteria</taxon>
        <taxon>Rhodobacterales</taxon>
        <taxon>Roseobacteraceae</taxon>
        <taxon>Pelagimonas</taxon>
    </lineage>
</organism>
<evidence type="ECO:0000256" key="4">
    <source>
        <dbReference type="SAM" id="Phobius"/>
    </source>
</evidence>
<accession>A0A238J8V0</accession>
<dbReference type="InterPro" id="IPR002123">
    <property type="entry name" value="Plipid/glycerol_acylTrfase"/>
</dbReference>
<evidence type="ECO:0000313" key="7">
    <source>
        <dbReference type="Proteomes" id="UP000225972"/>
    </source>
</evidence>
<keyword evidence="7" id="KW-1185">Reference proteome</keyword>
<dbReference type="EMBL" id="FXXP01000001">
    <property type="protein sequence ID" value="SMX26783.1"/>
    <property type="molecule type" value="Genomic_DNA"/>
</dbReference>
<evidence type="ECO:0000256" key="2">
    <source>
        <dbReference type="ARBA" id="ARBA00022679"/>
    </source>
</evidence>
<dbReference type="PANTHER" id="PTHR10434">
    <property type="entry name" value="1-ACYL-SN-GLYCEROL-3-PHOSPHATE ACYLTRANSFERASE"/>
    <property type="match status" value="1"/>
</dbReference>
<dbReference type="GO" id="GO:0006654">
    <property type="term" value="P:phosphatidic acid biosynthetic process"/>
    <property type="evidence" value="ECO:0007669"/>
    <property type="project" value="TreeGrafter"/>
</dbReference>
<evidence type="ECO:0000256" key="3">
    <source>
        <dbReference type="ARBA" id="ARBA00023315"/>
    </source>
</evidence>
<dbReference type="GO" id="GO:0003841">
    <property type="term" value="F:1-acylglycerol-3-phosphate O-acyltransferase activity"/>
    <property type="evidence" value="ECO:0007669"/>
    <property type="project" value="TreeGrafter"/>
</dbReference>
<dbReference type="Pfam" id="PF01553">
    <property type="entry name" value="Acyltransferase"/>
    <property type="match status" value="1"/>
</dbReference>
<keyword evidence="2 6" id="KW-0808">Transferase</keyword>
<dbReference type="AlphaFoldDB" id="A0A238J8V0"/>
<sequence length="257" mass="28191">MPTAHPLPVAPLRVLKRLTLILCGPLIFLFLAVAPSFCGQRRGFRGWYWRRVSRACSWLLWFLDIRVIISDSARAALAQDENSVIAVNHRSHLDGFAMLHVIPDQKWVTFGAKKELCRAALLKRGFQGAGLLEIDRENGRHALDSLTDAVAAMPPRRSPILFVEGTRSRTPGLPPFKPGAVLIAQATKRAVRPFVIIGSDKLLPRGAFLPKAGSITIDILDQITPDPSQSTDDNLATLRHAMAASYDAASGETTQLD</sequence>
<keyword evidence="4" id="KW-1133">Transmembrane helix</keyword>
<feature type="transmembrane region" description="Helical" evidence="4">
    <location>
        <begin position="18"/>
        <end position="38"/>
    </location>
</feature>
<dbReference type="RefSeq" id="WP_166652679.1">
    <property type="nucleotide sequence ID" value="NZ_FXXP01000001.1"/>
</dbReference>
<proteinExistence type="predicted"/>
<keyword evidence="4" id="KW-0472">Membrane</keyword>